<name>A0ABR6KM60_9BACT</name>
<evidence type="ECO:0000313" key="1">
    <source>
        <dbReference type="EMBL" id="MBB4622597.1"/>
    </source>
</evidence>
<dbReference type="EMBL" id="JACHOC010000004">
    <property type="protein sequence ID" value="MBB4622597.1"/>
    <property type="molecule type" value="Genomic_DNA"/>
</dbReference>
<organism evidence="1 2">
    <name type="scientific">Parabacteroides faecis</name>
    <dbReference type="NCBI Taxonomy" id="1217282"/>
    <lineage>
        <taxon>Bacteria</taxon>
        <taxon>Pseudomonadati</taxon>
        <taxon>Bacteroidota</taxon>
        <taxon>Bacteroidia</taxon>
        <taxon>Bacteroidales</taxon>
        <taxon>Tannerellaceae</taxon>
        <taxon>Parabacteroides</taxon>
    </lineage>
</organism>
<proteinExistence type="predicted"/>
<comment type="caution">
    <text evidence="1">The sequence shown here is derived from an EMBL/GenBank/DDBJ whole genome shotgun (WGS) entry which is preliminary data.</text>
</comment>
<keyword evidence="2" id="KW-1185">Reference proteome</keyword>
<accession>A0ABR6KM60</accession>
<sequence length="39" mass="4472">MNSLSDNEVIEGIGRSSLRTKENSVNYMLFHRESPIIFS</sequence>
<reference evidence="1 2" key="1">
    <citation type="submission" date="2020-08" db="EMBL/GenBank/DDBJ databases">
        <title>Genomic Encyclopedia of Type Strains, Phase IV (KMG-IV): sequencing the most valuable type-strain genomes for metagenomic binning, comparative biology and taxonomic classification.</title>
        <authorList>
            <person name="Goeker M."/>
        </authorList>
    </citation>
    <scope>NUCLEOTIDE SEQUENCE [LARGE SCALE GENOMIC DNA]</scope>
    <source>
        <strain evidence="1 2">DSM 102983</strain>
    </source>
</reference>
<evidence type="ECO:0000313" key="2">
    <source>
        <dbReference type="Proteomes" id="UP000533637"/>
    </source>
</evidence>
<protein>
    <submittedName>
        <fullName evidence="1">Uncharacterized protein</fullName>
    </submittedName>
</protein>
<gene>
    <name evidence="1" type="ORF">GGQ57_002497</name>
</gene>
<dbReference type="Proteomes" id="UP000533637">
    <property type="component" value="Unassembled WGS sequence"/>
</dbReference>